<dbReference type="PROSITE" id="PS50181">
    <property type="entry name" value="FBOX"/>
    <property type="match status" value="1"/>
</dbReference>
<dbReference type="Pfam" id="PF00646">
    <property type="entry name" value="F-box"/>
    <property type="match status" value="1"/>
</dbReference>
<dbReference type="SMART" id="SM00256">
    <property type="entry name" value="FBOX"/>
    <property type="match status" value="1"/>
</dbReference>
<evidence type="ECO:0000313" key="2">
    <source>
        <dbReference type="EMBL" id="KAK2979612.1"/>
    </source>
</evidence>
<dbReference type="PANTHER" id="PTHR31672:SF13">
    <property type="entry name" value="F-BOX PROTEIN CPR30-LIKE"/>
    <property type="match status" value="1"/>
</dbReference>
<dbReference type="EMBL" id="JAVXUO010001736">
    <property type="protein sequence ID" value="KAK2979612.1"/>
    <property type="molecule type" value="Genomic_DNA"/>
</dbReference>
<sequence length="321" mass="37117">MNRRKRQGLKRTLADLPHDLWFKITTRLPARSVARFRCVCKLWNYMLNDHKFIEENLNHIISNSHNHQTLLLDTYYSFHSMDLIPLIEGNNEQAAVQRIDFLYKCDRDQVVGSFHGLLLISTLNSSRERLLVLWNPSTGDSSVLPSPSFTAYYIFDTFGFGYASSGDDYKIVRLAENYLTRTVQVEMYSLTSNSWKDVKPLDDGHFFPTLEQAFFPRSSGVAKLQWHKLMSIKVEECFVPDSCFTGPVCLLKNGEVLIVISYGQGNRAEFFAYDPEEKKMRIVKVPCYINFGWSKCGSRVTYSETLVSPRTIISRRDKQNK</sequence>
<dbReference type="AlphaFoldDB" id="A0AA88R036"/>
<dbReference type="InterPro" id="IPR017451">
    <property type="entry name" value="F-box-assoc_interact_dom"/>
</dbReference>
<name>A0AA88R036_9ASTE</name>
<feature type="domain" description="F-box" evidence="1">
    <location>
        <begin position="10"/>
        <end position="56"/>
    </location>
</feature>
<evidence type="ECO:0000259" key="1">
    <source>
        <dbReference type="PROSITE" id="PS50181"/>
    </source>
</evidence>
<comment type="caution">
    <text evidence="2">The sequence shown here is derived from an EMBL/GenBank/DDBJ whole genome shotgun (WGS) entry which is preliminary data.</text>
</comment>
<dbReference type="NCBIfam" id="TIGR01640">
    <property type="entry name" value="F_box_assoc_1"/>
    <property type="match status" value="1"/>
</dbReference>
<dbReference type="InterPro" id="IPR001810">
    <property type="entry name" value="F-box_dom"/>
</dbReference>
<dbReference type="PANTHER" id="PTHR31672">
    <property type="entry name" value="BNACNNG10540D PROTEIN"/>
    <property type="match status" value="1"/>
</dbReference>
<gene>
    <name evidence="2" type="ORF">RJ640_020104</name>
</gene>
<dbReference type="SUPFAM" id="SSF81383">
    <property type="entry name" value="F-box domain"/>
    <property type="match status" value="1"/>
</dbReference>
<dbReference type="InterPro" id="IPR006527">
    <property type="entry name" value="F-box-assoc_dom_typ1"/>
</dbReference>
<evidence type="ECO:0000313" key="3">
    <source>
        <dbReference type="Proteomes" id="UP001187471"/>
    </source>
</evidence>
<dbReference type="Proteomes" id="UP001187471">
    <property type="component" value="Unassembled WGS sequence"/>
</dbReference>
<dbReference type="Gene3D" id="1.20.1280.50">
    <property type="match status" value="1"/>
</dbReference>
<dbReference type="InterPro" id="IPR036047">
    <property type="entry name" value="F-box-like_dom_sf"/>
</dbReference>
<accession>A0AA88R036</accession>
<dbReference type="Pfam" id="PF07734">
    <property type="entry name" value="FBA_1"/>
    <property type="match status" value="1"/>
</dbReference>
<keyword evidence="3" id="KW-1185">Reference proteome</keyword>
<dbReference type="CDD" id="cd22157">
    <property type="entry name" value="F-box_AtFBW1-like"/>
    <property type="match status" value="1"/>
</dbReference>
<reference evidence="2" key="1">
    <citation type="submission" date="2022-12" db="EMBL/GenBank/DDBJ databases">
        <title>Draft genome assemblies for two species of Escallonia (Escalloniales).</title>
        <authorList>
            <person name="Chanderbali A."/>
            <person name="Dervinis C."/>
            <person name="Anghel I."/>
            <person name="Soltis D."/>
            <person name="Soltis P."/>
            <person name="Zapata F."/>
        </authorList>
    </citation>
    <scope>NUCLEOTIDE SEQUENCE</scope>
    <source>
        <strain evidence="2">UCBG92.1500</strain>
        <tissue evidence="2">Leaf</tissue>
    </source>
</reference>
<proteinExistence type="predicted"/>
<organism evidence="2 3">
    <name type="scientific">Escallonia rubra</name>
    <dbReference type="NCBI Taxonomy" id="112253"/>
    <lineage>
        <taxon>Eukaryota</taxon>
        <taxon>Viridiplantae</taxon>
        <taxon>Streptophyta</taxon>
        <taxon>Embryophyta</taxon>
        <taxon>Tracheophyta</taxon>
        <taxon>Spermatophyta</taxon>
        <taxon>Magnoliopsida</taxon>
        <taxon>eudicotyledons</taxon>
        <taxon>Gunneridae</taxon>
        <taxon>Pentapetalae</taxon>
        <taxon>asterids</taxon>
        <taxon>campanulids</taxon>
        <taxon>Escalloniales</taxon>
        <taxon>Escalloniaceae</taxon>
        <taxon>Escallonia</taxon>
    </lineage>
</organism>
<protein>
    <recommendedName>
        <fullName evidence="1">F-box domain-containing protein</fullName>
    </recommendedName>
</protein>
<dbReference type="InterPro" id="IPR050796">
    <property type="entry name" value="SCF_F-box_component"/>
</dbReference>